<dbReference type="PROSITE" id="PS00671">
    <property type="entry name" value="D_2_HYDROXYACID_DH_3"/>
    <property type="match status" value="1"/>
</dbReference>
<sequence length="347" mass="37458">MQITVFSAYDFEQPYLRAAAHPPHTLHFVPAALTLETADQMAGSEAVAIFVNDDASAPVLERLWARGVRYLLVRAAGHDQVDLPTAHRLGLRVATVPHYSPHAIAEHALALMLALNRHLRPADAQVRRADFRLDNLVGFDMHRKTVGIVGCGTIGGTLAGLLHGFGCRLLGTDVQPDPQLTERYGLQYMPLEELCAQADVLSLHAPLTPSTRHLIGAPQLALLKPGAMLINTGRGALLDTHAALAALESGQLGYLGLDVYEFEKGLFFNNHPHQPYPDALLQRLLARPNVLVTGHQGFLTREALTSIAATSIESLDCWLAGRATPNELLPPPQATPETVGKLAAVEA</sequence>
<dbReference type="GO" id="GO:0051287">
    <property type="term" value="F:NAD binding"/>
    <property type="evidence" value="ECO:0007669"/>
    <property type="project" value="InterPro"/>
</dbReference>
<dbReference type="PROSITE" id="PS00670">
    <property type="entry name" value="D_2_HYDROXYACID_DH_2"/>
    <property type="match status" value="1"/>
</dbReference>
<evidence type="ECO:0000259" key="5">
    <source>
        <dbReference type="Pfam" id="PF00389"/>
    </source>
</evidence>
<keyword evidence="3" id="KW-0520">NAD</keyword>
<dbReference type="Pfam" id="PF00389">
    <property type="entry name" value="2-Hacid_dh"/>
    <property type="match status" value="1"/>
</dbReference>
<dbReference type="eggNOG" id="COG1052">
    <property type="taxonomic scope" value="Bacteria"/>
</dbReference>
<dbReference type="PANTHER" id="PTHR43026:SF1">
    <property type="entry name" value="2-HYDROXYACID DEHYDROGENASE HOMOLOG 1-RELATED"/>
    <property type="match status" value="1"/>
</dbReference>
<name>W8F6J2_9BACT</name>
<evidence type="ECO:0008006" key="9">
    <source>
        <dbReference type="Google" id="ProtNLM"/>
    </source>
</evidence>
<accession>W8F6J2</accession>
<dbReference type="InterPro" id="IPR006140">
    <property type="entry name" value="D-isomer_DH_NAD-bd"/>
</dbReference>
<dbReference type="OrthoDB" id="1522997at2"/>
<evidence type="ECO:0000256" key="4">
    <source>
        <dbReference type="RuleBase" id="RU003719"/>
    </source>
</evidence>
<dbReference type="Pfam" id="PF02826">
    <property type="entry name" value="2-Hacid_dh_C"/>
    <property type="match status" value="1"/>
</dbReference>
<dbReference type="STRING" id="1227739.Hsw_1770"/>
<feature type="domain" description="D-isomer specific 2-hydroxyacid dehydrogenase NAD-binding" evidence="6">
    <location>
        <begin position="109"/>
        <end position="297"/>
    </location>
</feature>
<dbReference type="CDD" id="cd12183">
    <property type="entry name" value="LDH_like_2"/>
    <property type="match status" value="1"/>
</dbReference>
<dbReference type="Gene3D" id="3.40.50.720">
    <property type="entry name" value="NAD(P)-binding Rossmann-like Domain"/>
    <property type="match status" value="2"/>
</dbReference>
<dbReference type="InterPro" id="IPR006139">
    <property type="entry name" value="D-isomer_2_OHA_DH_cat_dom"/>
</dbReference>
<dbReference type="SUPFAM" id="SSF51735">
    <property type="entry name" value="NAD(P)-binding Rossmann-fold domains"/>
    <property type="match status" value="1"/>
</dbReference>
<dbReference type="SUPFAM" id="SSF52283">
    <property type="entry name" value="Formate/glycerate dehydrogenase catalytic domain-like"/>
    <property type="match status" value="1"/>
</dbReference>
<evidence type="ECO:0000256" key="3">
    <source>
        <dbReference type="ARBA" id="ARBA00023027"/>
    </source>
</evidence>
<dbReference type="PATRIC" id="fig|1227739.3.peg.1991"/>
<evidence type="ECO:0000313" key="7">
    <source>
        <dbReference type="EMBL" id="AHJ97365.1"/>
    </source>
</evidence>
<protein>
    <recommendedName>
        <fullName evidence="9">D-lactate dehydrogenase</fullName>
    </recommendedName>
</protein>
<dbReference type="InterPro" id="IPR029753">
    <property type="entry name" value="D-isomer_DH_CS"/>
</dbReference>
<gene>
    <name evidence="7" type="ORF">Hsw_1770</name>
</gene>
<dbReference type="PANTHER" id="PTHR43026">
    <property type="entry name" value="2-HYDROXYACID DEHYDROGENASE HOMOLOG 1-RELATED"/>
    <property type="match status" value="1"/>
</dbReference>
<dbReference type="InterPro" id="IPR058205">
    <property type="entry name" value="D-LDH-like"/>
</dbReference>
<evidence type="ECO:0000256" key="1">
    <source>
        <dbReference type="ARBA" id="ARBA00005854"/>
    </source>
</evidence>
<evidence type="ECO:0000259" key="6">
    <source>
        <dbReference type="Pfam" id="PF02826"/>
    </source>
</evidence>
<keyword evidence="2 4" id="KW-0560">Oxidoreductase</keyword>
<dbReference type="EMBL" id="CP007145">
    <property type="protein sequence ID" value="AHJ97365.1"/>
    <property type="molecule type" value="Genomic_DNA"/>
</dbReference>
<proteinExistence type="inferred from homology"/>
<feature type="domain" description="D-isomer specific 2-hydroxyacid dehydrogenase catalytic" evidence="5">
    <location>
        <begin position="14"/>
        <end position="327"/>
    </location>
</feature>
<dbReference type="HOGENOM" id="CLU_019796_1_1_10"/>
<evidence type="ECO:0000313" key="8">
    <source>
        <dbReference type="Proteomes" id="UP000019423"/>
    </source>
</evidence>
<reference evidence="7 8" key="1">
    <citation type="submission" date="2014-01" db="EMBL/GenBank/DDBJ databases">
        <title>Complete genome sequence of ionizing-radiation resistance bacterium Hymenobacter swuensis DY53.</title>
        <authorList>
            <person name="Jung J.-H."/>
            <person name="Jeong S.-W."/>
            <person name="Joe M.-H."/>
            <person name="Cho y.-j."/>
            <person name="Kim M.-K."/>
            <person name="Lim S.-Y."/>
        </authorList>
    </citation>
    <scope>NUCLEOTIDE SEQUENCE [LARGE SCALE GENOMIC DNA]</scope>
    <source>
        <strain evidence="7 8">DY53</strain>
    </source>
</reference>
<keyword evidence="8" id="KW-1185">Reference proteome</keyword>
<dbReference type="RefSeq" id="WP_052346316.1">
    <property type="nucleotide sequence ID" value="NZ_CP007145.1"/>
</dbReference>
<dbReference type="Proteomes" id="UP000019423">
    <property type="component" value="Chromosome"/>
</dbReference>
<dbReference type="KEGG" id="hsw:Hsw_1770"/>
<comment type="similarity">
    <text evidence="1 4">Belongs to the D-isomer specific 2-hydroxyacid dehydrogenase family.</text>
</comment>
<organism evidence="7 8">
    <name type="scientific">Hymenobacter swuensis DY53</name>
    <dbReference type="NCBI Taxonomy" id="1227739"/>
    <lineage>
        <taxon>Bacteria</taxon>
        <taxon>Pseudomonadati</taxon>
        <taxon>Bacteroidota</taxon>
        <taxon>Cytophagia</taxon>
        <taxon>Cytophagales</taxon>
        <taxon>Hymenobacteraceae</taxon>
        <taxon>Hymenobacter</taxon>
    </lineage>
</organism>
<dbReference type="InterPro" id="IPR036291">
    <property type="entry name" value="NAD(P)-bd_dom_sf"/>
</dbReference>
<evidence type="ECO:0000256" key="2">
    <source>
        <dbReference type="ARBA" id="ARBA00023002"/>
    </source>
</evidence>
<dbReference type="AlphaFoldDB" id="W8F6J2"/>
<dbReference type="GO" id="GO:0008720">
    <property type="term" value="F:D-lactate dehydrogenase (NAD+) activity"/>
    <property type="evidence" value="ECO:0007669"/>
    <property type="project" value="TreeGrafter"/>
</dbReference>